<dbReference type="RefSeq" id="WP_020630850.1">
    <property type="nucleotide sequence ID" value="NZ_KB913032.1"/>
</dbReference>
<dbReference type="OrthoDB" id="4559319at2"/>
<feature type="region of interest" description="Disordered" evidence="1">
    <location>
        <begin position="92"/>
        <end position="116"/>
    </location>
</feature>
<evidence type="ECO:0000313" key="2">
    <source>
        <dbReference type="EMBL" id="OXM52669.1"/>
    </source>
</evidence>
<gene>
    <name evidence="2" type="ORF">CFP75_09435</name>
</gene>
<sequence>MDDTERQVVARFCLGLPDFRAEVARLDETKHGQLARIERAAVEGRPISGLLDRYFGIDPATGNRSLHGGLPGAGTGRAHEELFGCPHGHCSREERPVPAGPVPRCQLTDSAMKRLR</sequence>
<organism evidence="2 3">
    <name type="scientific">Amycolatopsis alba DSM 44262</name>
    <dbReference type="NCBI Taxonomy" id="1125972"/>
    <lineage>
        <taxon>Bacteria</taxon>
        <taxon>Bacillati</taxon>
        <taxon>Actinomycetota</taxon>
        <taxon>Actinomycetes</taxon>
        <taxon>Pseudonocardiales</taxon>
        <taxon>Pseudonocardiaceae</taxon>
        <taxon>Amycolatopsis</taxon>
    </lineage>
</organism>
<evidence type="ECO:0000256" key="1">
    <source>
        <dbReference type="SAM" id="MobiDB-lite"/>
    </source>
</evidence>
<name>A0A229S1R7_AMYAL</name>
<dbReference type="EMBL" id="NMQU01000025">
    <property type="protein sequence ID" value="OXM52669.1"/>
    <property type="molecule type" value="Genomic_DNA"/>
</dbReference>
<proteinExistence type="predicted"/>
<evidence type="ECO:0000313" key="3">
    <source>
        <dbReference type="Proteomes" id="UP000215563"/>
    </source>
</evidence>
<keyword evidence="3" id="KW-1185">Reference proteome</keyword>
<reference evidence="2 3" key="1">
    <citation type="submission" date="2017-07" db="EMBL/GenBank/DDBJ databases">
        <title>Amycolatopsis alba DSM 44262 Genome sequencing and assembly.</title>
        <authorList>
            <person name="Kaur N."/>
            <person name="Mayilraj S."/>
        </authorList>
    </citation>
    <scope>NUCLEOTIDE SEQUENCE [LARGE SCALE GENOMIC DNA]</scope>
    <source>
        <strain evidence="2 3">DSM 44262</strain>
    </source>
</reference>
<comment type="caution">
    <text evidence="2">The sequence shown here is derived from an EMBL/GenBank/DDBJ whole genome shotgun (WGS) entry which is preliminary data.</text>
</comment>
<protein>
    <submittedName>
        <fullName evidence="2">Uncharacterized protein</fullName>
    </submittedName>
</protein>
<accession>A0A229S1R7</accession>
<dbReference type="Proteomes" id="UP000215563">
    <property type="component" value="Unassembled WGS sequence"/>
</dbReference>
<dbReference type="AlphaFoldDB" id="A0A229S1R7"/>